<sequence>MHYVFTRILHHSRAVLDHASMKAEILHFQTCPNRLICLEQASGITGPVLPAIFITVWDFCPRFDFTNFDVSTTRLEAAGPRFERLNDQNNDRFGRSDLAKIPAM</sequence>
<keyword evidence="2" id="KW-1185">Reference proteome</keyword>
<name>A0A0V0UGB8_9BILA</name>
<comment type="caution">
    <text evidence="1">The sequence shown here is derived from an EMBL/GenBank/DDBJ whole genome shotgun (WGS) entry which is preliminary data.</text>
</comment>
<accession>A0A0V0UGB8</accession>
<dbReference type="OrthoDB" id="5925126at2759"/>
<dbReference type="AlphaFoldDB" id="A0A0V0UGB8"/>
<gene>
    <name evidence="1" type="ORF">T05_5798</name>
</gene>
<evidence type="ECO:0000313" key="1">
    <source>
        <dbReference type="EMBL" id="KRX50171.1"/>
    </source>
</evidence>
<evidence type="ECO:0000313" key="2">
    <source>
        <dbReference type="Proteomes" id="UP000055048"/>
    </source>
</evidence>
<dbReference type="Proteomes" id="UP000055048">
    <property type="component" value="Unassembled WGS sequence"/>
</dbReference>
<reference evidence="1 2" key="1">
    <citation type="submission" date="2015-01" db="EMBL/GenBank/DDBJ databases">
        <title>Evolution of Trichinella species and genotypes.</title>
        <authorList>
            <person name="Korhonen P.K."/>
            <person name="Edoardo P."/>
            <person name="Giuseppe L.R."/>
            <person name="Gasser R.B."/>
        </authorList>
    </citation>
    <scope>NUCLEOTIDE SEQUENCE [LARGE SCALE GENOMIC DNA]</scope>
    <source>
        <strain evidence="1">ISS417</strain>
    </source>
</reference>
<dbReference type="EMBL" id="JYDJ01000008">
    <property type="protein sequence ID" value="KRX50171.1"/>
    <property type="molecule type" value="Genomic_DNA"/>
</dbReference>
<protein>
    <submittedName>
        <fullName evidence="1">Uncharacterized protein</fullName>
    </submittedName>
</protein>
<organism evidence="1 2">
    <name type="scientific">Trichinella murrelli</name>
    <dbReference type="NCBI Taxonomy" id="144512"/>
    <lineage>
        <taxon>Eukaryota</taxon>
        <taxon>Metazoa</taxon>
        <taxon>Ecdysozoa</taxon>
        <taxon>Nematoda</taxon>
        <taxon>Enoplea</taxon>
        <taxon>Dorylaimia</taxon>
        <taxon>Trichinellida</taxon>
        <taxon>Trichinellidae</taxon>
        <taxon>Trichinella</taxon>
    </lineage>
</organism>
<proteinExistence type="predicted"/>